<dbReference type="GO" id="GO:0004850">
    <property type="term" value="F:uridine phosphorylase activity"/>
    <property type="evidence" value="ECO:0007669"/>
    <property type="project" value="RHEA"/>
</dbReference>
<dbReference type="InterPro" id="IPR000053">
    <property type="entry name" value="Thymidine/pyrmidine_PPase"/>
</dbReference>
<feature type="domain" description="Pyrimidine nucleoside phosphorylase C-terminal" evidence="11">
    <location>
        <begin position="345"/>
        <end position="419"/>
    </location>
</feature>
<dbReference type="GO" id="GO:0005829">
    <property type="term" value="C:cytosol"/>
    <property type="evidence" value="ECO:0007669"/>
    <property type="project" value="TreeGrafter"/>
</dbReference>
<keyword evidence="8 12" id="KW-0808">Transferase</keyword>
<dbReference type="GO" id="GO:0047847">
    <property type="term" value="F:deoxyuridine phosphorylase activity"/>
    <property type="evidence" value="ECO:0007669"/>
    <property type="project" value="RHEA"/>
</dbReference>
<evidence type="ECO:0000256" key="5">
    <source>
        <dbReference type="ARBA" id="ARBA00011889"/>
    </source>
</evidence>
<comment type="function">
    <text evidence="2">Catalyzes phosphorolysis of the pyrimidine nucleosides uridine, thymidine and 2'-deoxyuridine with the formation of the corresponding pyrimidine base and ribose-1-phosphate.</text>
</comment>
<dbReference type="Gene3D" id="1.20.970.10">
    <property type="entry name" value="Transferase, Pyrimidine Nucleoside Phosphorylase, Chain C"/>
    <property type="match status" value="1"/>
</dbReference>
<keyword evidence="7 12" id="KW-0328">Glycosyltransferase</keyword>
<evidence type="ECO:0000313" key="13">
    <source>
        <dbReference type="Proteomes" id="UP000225889"/>
    </source>
</evidence>
<evidence type="ECO:0000256" key="4">
    <source>
        <dbReference type="ARBA" id="ARBA00011738"/>
    </source>
</evidence>
<dbReference type="InterPro" id="IPR018090">
    <property type="entry name" value="Pyrmidine_PPas_bac/euk"/>
</dbReference>
<organism evidence="12 13">
    <name type="scientific">Pseudobutyrivibrio ruminis</name>
    <dbReference type="NCBI Taxonomy" id="46206"/>
    <lineage>
        <taxon>Bacteria</taxon>
        <taxon>Bacillati</taxon>
        <taxon>Bacillota</taxon>
        <taxon>Clostridia</taxon>
        <taxon>Lachnospirales</taxon>
        <taxon>Lachnospiraceae</taxon>
        <taxon>Pseudobutyrivibrio</taxon>
    </lineage>
</organism>
<dbReference type="Pfam" id="PF07831">
    <property type="entry name" value="PYNP_C"/>
    <property type="match status" value="1"/>
</dbReference>
<dbReference type="AlphaFoldDB" id="A0A2G3DVK9"/>
<gene>
    <name evidence="12" type="primary">deoA</name>
    <name evidence="12" type="ORF">CSX01_06925</name>
</gene>
<evidence type="ECO:0000256" key="3">
    <source>
        <dbReference type="ARBA" id="ARBA00006915"/>
    </source>
</evidence>
<dbReference type="InterPro" id="IPR036320">
    <property type="entry name" value="Glycosyl_Trfase_fam3_N_dom_sf"/>
</dbReference>
<evidence type="ECO:0000256" key="8">
    <source>
        <dbReference type="ARBA" id="ARBA00022679"/>
    </source>
</evidence>
<name>A0A2G3DVK9_9FIRM</name>
<dbReference type="SUPFAM" id="SSF47648">
    <property type="entry name" value="Nucleoside phosphorylase/phosphoribosyltransferase N-terminal domain"/>
    <property type="match status" value="1"/>
</dbReference>
<comment type="catalytic activity">
    <reaction evidence="1">
        <text>2'-deoxyuridine + phosphate = 2-deoxy-alpha-D-ribose 1-phosphate + uracil</text>
        <dbReference type="Rhea" id="RHEA:22824"/>
        <dbReference type="ChEBI" id="CHEBI:16450"/>
        <dbReference type="ChEBI" id="CHEBI:17568"/>
        <dbReference type="ChEBI" id="CHEBI:43474"/>
        <dbReference type="ChEBI" id="CHEBI:57259"/>
        <dbReference type="EC" id="2.4.2.2"/>
    </reaction>
</comment>
<dbReference type="SUPFAM" id="SSF52418">
    <property type="entry name" value="Nucleoside phosphorylase/phosphoribosyltransferase catalytic domain"/>
    <property type="match status" value="1"/>
</dbReference>
<dbReference type="EC" id="2.4.2.2" evidence="5"/>
<evidence type="ECO:0000256" key="2">
    <source>
        <dbReference type="ARBA" id="ARBA00003877"/>
    </source>
</evidence>
<proteinExistence type="inferred from homology"/>
<dbReference type="RefSeq" id="WP_099391871.1">
    <property type="nucleotide sequence ID" value="NZ_PDYF01000011.1"/>
</dbReference>
<evidence type="ECO:0000259" key="11">
    <source>
        <dbReference type="SMART" id="SM00941"/>
    </source>
</evidence>
<dbReference type="InterPro" id="IPR017459">
    <property type="entry name" value="Glycosyl_Trfase_fam3_N_dom"/>
</dbReference>
<comment type="subunit">
    <text evidence="4">Homodimer.</text>
</comment>
<dbReference type="Gene3D" id="3.40.1030.10">
    <property type="entry name" value="Nucleoside phosphorylase/phosphoribosyltransferase catalytic domain"/>
    <property type="match status" value="1"/>
</dbReference>
<dbReference type="PANTHER" id="PTHR10515">
    <property type="entry name" value="THYMIDINE PHOSPHORYLASE"/>
    <property type="match status" value="1"/>
</dbReference>
<dbReference type="GO" id="GO:0006206">
    <property type="term" value="P:pyrimidine nucleobase metabolic process"/>
    <property type="evidence" value="ECO:0007669"/>
    <property type="project" value="InterPro"/>
</dbReference>
<dbReference type="PANTHER" id="PTHR10515:SF0">
    <property type="entry name" value="THYMIDINE PHOSPHORYLASE"/>
    <property type="match status" value="1"/>
</dbReference>
<dbReference type="NCBIfam" id="NF004747">
    <property type="entry name" value="PRK06078.1"/>
    <property type="match status" value="1"/>
</dbReference>
<evidence type="ECO:0000313" key="12">
    <source>
        <dbReference type="EMBL" id="PHU35059.1"/>
    </source>
</evidence>
<evidence type="ECO:0000256" key="9">
    <source>
        <dbReference type="ARBA" id="ARBA00048453"/>
    </source>
</evidence>
<sequence length="434" mass="46602">MRMYDLIEKKKLGQELSTEEIKDIIDGYTRGDIPDYQISALLMAICFNGMNVRERYDLTMAMRDSGDILDLSSIDGVKIDKHSTGGVGDKVTLVLGPIIASIGVPVAKMSGRGLGHTGGTIDKLEAFPGFNASLSEEEFINQVNSIKIAVTGQSKNLAPADKKLYALRDVTATVDEISLITGSIMSKKLAAGTDAIVLDVTVGDGAFMKNKEDALELAKSMVDIGKRANKKIAAYLTNMDEPLGYAVGNNLEVIEAIEALKGNGPEDLMEVVYALGSQMVVFSGIETDKAKARALMEEAVKNGSAYAKFIEFIEAQGGDATYAKDINKFSPAKYVIPVNAEIDGYVHALKAESFGLASMSLGGGRETFDDVIDMSVGIILNKKVGDSIKAGEPICYIHANDQAKADHAKDMILKATVISPDKCDHMKLIIDIVE</sequence>
<dbReference type="PROSITE" id="PS00647">
    <property type="entry name" value="THYMID_PHOSPHORYLASE"/>
    <property type="match status" value="1"/>
</dbReference>
<evidence type="ECO:0000256" key="6">
    <source>
        <dbReference type="ARBA" id="ARBA00014680"/>
    </source>
</evidence>
<dbReference type="Proteomes" id="UP000225889">
    <property type="component" value="Unassembled WGS sequence"/>
</dbReference>
<reference evidence="12 13" key="2">
    <citation type="submission" date="2017-10" db="EMBL/GenBank/DDBJ databases">
        <authorList>
            <person name="Banno H."/>
            <person name="Chua N.-H."/>
        </authorList>
    </citation>
    <scope>NUCLEOTIDE SEQUENCE [LARGE SCALE GENOMIC DNA]</scope>
    <source>
        <strain evidence="12 13">JK626</strain>
    </source>
</reference>
<dbReference type="SUPFAM" id="SSF54680">
    <property type="entry name" value="Pyrimidine nucleoside phosphorylase C-terminal domain"/>
    <property type="match status" value="1"/>
</dbReference>
<dbReference type="InterPro" id="IPR017872">
    <property type="entry name" value="Pyrmidine_PPase_CS"/>
</dbReference>
<evidence type="ECO:0000256" key="7">
    <source>
        <dbReference type="ARBA" id="ARBA00022676"/>
    </source>
</evidence>
<accession>A0A2G3DVK9</accession>
<evidence type="ECO:0000256" key="10">
    <source>
        <dbReference type="ARBA" id="ARBA00048525"/>
    </source>
</evidence>
<dbReference type="GO" id="GO:0006213">
    <property type="term" value="P:pyrimidine nucleoside metabolic process"/>
    <property type="evidence" value="ECO:0007669"/>
    <property type="project" value="InterPro"/>
</dbReference>
<dbReference type="GO" id="GO:0004645">
    <property type="term" value="F:1,4-alpha-oligoglucan phosphorylase activity"/>
    <property type="evidence" value="ECO:0007669"/>
    <property type="project" value="InterPro"/>
</dbReference>
<dbReference type="NCBIfam" id="NF004490">
    <property type="entry name" value="PRK05820.1"/>
    <property type="match status" value="1"/>
</dbReference>
<dbReference type="InterPro" id="IPR000312">
    <property type="entry name" value="Glycosyl_Trfase_fam3"/>
</dbReference>
<dbReference type="FunFam" id="3.40.1030.10:FF:000003">
    <property type="entry name" value="Pyrimidine-nucleoside phosphorylase"/>
    <property type="match status" value="1"/>
</dbReference>
<dbReference type="GO" id="GO:0009032">
    <property type="term" value="F:thymidine phosphorylase activity"/>
    <property type="evidence" value="ECO:0007669"/>
    <property type="project" value="TreeGrafter"/>
</dbReference>
<evidence type="ECO:0000256" key="1">
    <source>
        <dbReference type="ARBA" id="ARBA00001066"/>
    </source>
</evidence>
<comment type="catalytic activity">
    <reaction evidence="9">
        <text>uridine + phosphate = alpha-D-ribose 1-phosphate + uracil</text>
        <dbReference type="Rhea" id="RHEA:24388"/>
        <dbReference type="ChEBI" id="CHEBI:16704"/>
        <dbReference type="ChEBI" id="CHEBI:17568"/>
        <dbReference type="ChEBI" id="CHEBI:43474"/>
        <dbReference type="ChEBI" id="CHEBI:57720"/>
        <dbReference type="EC" id="2.4.2.2"/>
    </reaction>
</comment>
<dbReference type="NCBIfam" id="TIGR02644">
    <property type="entry name" value="Y_phosphoryl"/>
    <property type="match status" value="1"/>
</dbReference>
<dbReference type="InterPro" id="IPR013102">
    <property type="entry name" value="PYNP_C"/>
</dbReference>
<dbReference type="SMART" id="SM00941">
    <property type="entry name" value="PYNP_C"/>
    <property type="match status" value="1"/>
</dbReference>
<dbReference type="InterPro" id="IPR036566">
    <property type="entry name" value="PYNP-like_C_sf"/>
</dbReference>
<dbReference type="InterPro" id="IPR035902">
    <property type="entry name" value="Nuc_phospho_transferase"/>
</dbReference>
<comment type="caution">
    <text evidence="12">The sequence shown here is derived from an EMBL/GenBank/DDBJ whole genome shotgun (WGS) entry which is preliminary data.</text>
</comment>
<dbReference type="Pfam" id="PF02885">
    <property type="entry name" value="Glycos_trans_3N"/>
    <property type="match status" value="1"/>
</dbReference>
<dbReference type="PIRSF" id="PIRSF000478">
    <property type="entry name" value="TP_PyNP"/>
    <property type="match status" value="1"/>
</dbReference>
<dbReference type="Pfam" id="PF00591">
    <property type="entry name" value="Glycos_transf_3"/>
    <property type="match status" value="1"/>
</dbReference>
<comment type="catalytic activity">
    <reaction evidence="10">
        <text>thymidine + phosphate = 2-deoxy-alpha-D-ribose 1-phosphate + thymine</text>
        <dbReference type="Rhea" id="RHEA:16037"/>
        <dbReference type="ChEBI" id="CHEBI:17748"/>
        <dbReference type="ChEBI" id="CHEBI:17821"/>
        <dbReference type="ChEBI" id="CHEBI:43474"/>
        <dbReference type="ChEBI" id="CHEBI:57259"/>
        <dbReference type="EC" id="2.4.2.2"/>
    </reaction>
</comment>
<dbReference type="Gene3D" id="3.90.1170.30">
    <property type="entry name" value="Pyrimidine nucleoside phosphorylase-like, C-terminal domain"/>
    <property type="match status" value="1"/>
</dbReference>
<reference evidence="12 13" key="1">
    <citation type="submission" date="2017-10" db="EMBL/GenBank/DDBJ databases">
        <title>Resolving the taxonomy of Roseburia spp., Eubacterium rectale and Agathobacter spp. through phylogenomic analysis.</title>
        <authorList>
            <person name="Sheridan P.O."/>
            <person name="Walker A.W."/>
            <person name="Duncan S.H."/>
            <person name="Scott K.P."/>
            <person name="Toole P.W.O."/>
            <person name="Luis P."/>
            <person name="Flint H.J."/>
        </authorList>
    </citation>
    <scope>NUCLEOTIDE SEQUENCE [LARGE SCALE GENOMIC DNA]</scope>
    <source>
        <strain evidence="12 13">JK626</strain>
    </source>
</reference>
<protein>
    <recommendedName>
        <fullName evidence="6">Pyrimidine-nucleoside phosphorylase</fullName>
        <ecNumber evidence="5">2.4.2.2</ecNumber>
    </recommendedName>
</protein>
<dbReference type="EMBL" id="PDYF01000011">
    <property type="protein sequence ID" value="PHU35059.1"/>
    <property type="molecule type" value="Genomic_DNA"/>
</dbReference>
<comment type="similarity">
    <text evidence="3">Belongs to the thymidine/pyrimidine-nucleoside phosphorylase family.</text>
</comment>